<gene>
    <name evidence="1" type="ORF">SAMN05446927_0586</name>
</gene>
<reference evidence="1 2" key="1">
    <citation type="submission" date="2017-09" db="EMBL/GenBank/DDBJ databases">
        <authorList>
            <person name="Varghese N."/>
            <person name="Submissions S."/>
        </authorList>
    </citation>
    <scope>NUCLEOTIDE SEQUENCE [LARGE SCALE GENOMIC DNA]</scope>
    <source>
        <strain evidence="1 2">OK806</strain>
    </source>
</reference>
<keyword evidence="2" id="KW-1185">Reference proteome</keyword>
<comment type="caution">
    <text evidence="1">The sequence shown here is derived from an EMBL/GenBank/DDBJ whole genome shotgun (WGS) entry which is preliminary data.</text>
</comment>
<organism evidence="1 2">
    <name type="scientific">Caballeronia arationis</name>
    <dbReference type="NCBI Taxonomy" id="1777142"/>
    <lineage>
        <taxon>Bacteria</taxon>
        <taxon>Pseudomonadati</taxon>
        <taxon>Pseudomonadota</taxon>
        <taxon>Betaproteobacteria</taxon>
        <taxon>Burkholderiales</taxon>
        <taxon>Burkholderiaceae</taxon>
        <taxon>Caballeronia</taxon>
    </lineage>
</organism>
<evidence type="ECO:0000313" key="1">
    <source>
        <dbReference type="EMBL" id="SOE53049.1"/>
    </source>
</evidence>
<dbReference type="RefSeq" id="WP_062640130.1">
    <property type="nucleotide sequence ID" value="NZ_OCSU01000001.1"/>
</dbReference>
<dbReference type="Proteomes" id="UP000219522">
    <property type="component" value="Unassembled WGS sequence"/>
</dbReference>
<dbReference type="AlphaFoldDB" id="A0A7Z7N0X5"/>
<accession>A0A7Z7N0X5</accession>
<protein>
    <submittedName>
        <fullName evidence="1">Uncharacterized protein</fullName>
    </submittedName>
</protein>
<proteinExistence type="predicted"/>
<sequence>MAYSCSDFADDVLNDLAAKGWLESALVAPDDPQAQADAVLTAIADANGTLQLAANAKQFHAELLDGVETLTGISEEHGAGALAHVVYLQMAILKGTSIELSSQEARSLAFIRRLPSGERWWKHVAEVE</sequence>
<name>A0A7Z7N0X5_9BURK</name>
<evidence type="ECO:0000313" key="2">
    <source>
        <dbReference type="Proteomes" id="UP000219522"/>
    </source>
</evidence>
<dbReference type="EMBL" id="OCSU01000001">
    <property type="protein sequence ID" value="SOE53049.1"/>
    <property type="molecule type" value="Genomic_DNA"/>
</dbReference>